<keyword evidence="9" id="KW-0963">Cytoplasm</keyword>
<feature type="binding site" evidence="9">
    <location>
        <position position="28"/>
    </location>
    <ligand>
        <name>Zn(2+)</name>
        <dbReference type="ChEBI" id="CHEBI:29105"/>
    </ligand>
</feature>
<dbReference type="Gene3D" id="1.20.120.1910">
    <property type="entry name" value="Cysteine-tRNA ligase, C-terminal anti-codon recognition domain"/>
    <property type="match status" value="1"/>
</dbReference>
<comment type="catalytic activity">
    <reaction evidence="9">
        <text>tRNA(Cys) + L-cysteine + ATP = L-cysteinyl-tRNA(Cys) + AMP + diphosphate</text>
        <dbReference type="Rhea" id="RHEA:17773"/>
        <dbReference type="Rhea" id="RHEA-COMP:9661"/>
        <dbReference type="Rhea" id="RHEA-COMP:9679"/>
        <dbReference type="ChEBI" id="CHEBI:30616"/>
        <dbReference type="ChEBI" id="CHEBI:33019"/>
        <dbReference type="ChEBI" id="CHEBI:35235"/>
        <dbReference type="ChEBI" id="CHEBI:78442"/>
        <dbReference type="ChEBI" id="CHEBI:78517"/>
        <dbReference type="ChEBI" id="CHEBI:456215"/>
        <dbReference type="EC" id="6.1.1.16"/>
    </reaction>
</comment>
<evidence type="ECO:0000313" key="14">
    <source>
        <dbReference type="Proteomes" id="UP000289269"/>
    </source>
</evidence>
<dbReference type="InterPro" id="IPR015803">
    <property type="entry name" value="Cys-tRNA-ligase"/>
</dbReference>
<dbReference type="InterPro" id="IPR024909">
    <property type="entry name" value="Cys-tRNA/MSH_ligase"/>
</dbReference>
<evidence type="ECO:0000256" key="10">
    <source>
        <dbReference type="SAM" id="MobiDB-lite"/>
    </source>
</evidence>
<keyword evidence="2 9" id="KW-0436">Ligase</keyword>
<dbReference type="EC" id="6.1.1.16" evidence="9"/>
<feature type="binding site" evidence="9">
    <location>
        <position position="248"/>
    </location>
    <ligand>
        <name>Zn(2+)</name>
        <dbReference type="ChEBI" id="CHEBI:29105"/>
    </ligand>
</feature>
<evidence type="ECO:0000256" key="6">
    <source>
        <dbReference type="ARBA" id="ARBA00022840"/>
    </source>
</evidence>
<evidence type="ECO:0000313" key="13">
    <source>
        <dbReference type="EMBL" id="RWZ79249.1"/>
    </source>
</evidence>
<dbReference type="HAMAP" id="MF_00041">
    <property type="entry name" value="Cys_tRNA_synth"/>
    <property type="match status" value="1"/>
</dbReference>
<dbReference type="InterPro" id="IPR032678">
    <property type="entry name" value="tRNA-synt_1_cat_dom"/>
</dbReference>
<dbReference type="Proteomes" id="UP000289269">
    <property type="component" value="Unassembled WGS sequence"/>
</dbReference>
<keyword evidence="5 9" id="KW-0862">Zinc</keyword>
<dbReference type="InterPro" id="IPR056411">
    <property type="entry name" value="CysS_C"/>
</dbReference>
<dbReference type="PANTHER" id="PTHR10890:SF3">
    <property type="entry name" value="CYSTEINE--TRNA LIGASE, CYTOPLASMIC"/>
    <property type="match status" value="1"/>
</dbReference>
<dbReference type="SUPFAM" id="SSF52374">
    <property type="entry name" value="Nucleotidylyl transferase"/>
    <property type="match status" value="1"/>
</dbReference>
<evidence type="ECO:0000256" key="9">
    <source>
        <dbReference type="HAMAP-Rule" id="MF_00041"/>
    </source>
</evidence>
<feature type="region of interest" description="Disordered" evidence="10">
    <location>
        <begin position="451"/>
        <end position="473"/>
    </location>
</feature>
<feature type="domain" description="Cysteinyl-tRNA ligase anticodon binding" evidence="12">
    <location>
        <begin position="417"/>
        <end position="465"/>
    </location>
</feature>
<dbReference type="PRINTS" id="PR00983">
    <property type="entry name" value="TRNASYNTHCYS"/>
</dbReference>
<keyword evidence="7 9" id="KW-0648">Protein biosynthesis</keyword>
<dbReference type="GO" id="GO:0008270">
    <property type="term" value="F:zinc ion binding"/>
    <property type="evidence" value="ECO:0007669"/>
    <property type="project" value="UniProtKB-UniRule"/>
</dbReference>
<dbReference type="AlphaFoldDB" id="A0A4Q0AK55"/>
<comment type="caution">
    <text evidence="9">Lacks conserved residue(s) required for the propagation of feature annotation.</text>
</comment>
<dbReference type="GO" id="GO:0005524">
    <property type="term" value="F:ATP binding"/>
    <property type="evidence" value="ECO:0007669"/>
    <property type="project" value="UniProtKB-UniRule"/>
</dbReference>
<keyword evidence="8 9" id="KW-0030">Aminoacyl-tRNA synthetase</keyword>
<dbReference type="NCBIfam" id="TIGR00435">
    <property type="entry name" value="cysS"/>
    <property type="match status" value="1"/>
</dbReference>
<dbReference type="GO" id="GO:0005829">
    <property type="term" value="C:cytosol"/>
    <property type="evidence" value="ECO:0007669"/>
    <property type="project" value="TreeGrafter"/>
</dbReference>
<dbReference type="GO" id="GO:0006423">
    <property type="term" value="P:cysteinyl-tRNA aminoacylation"/>
    <property type="evidence" value="ECO:0007669"/>
    <property type="project" value="UniProtKB-UniRule"/>
</dbReference>
<keyword evidence="4 9" id="KW-0547">Nucleotide-binding</keyword>
<dbReference type="Pfam" id="PF23493">
    <property type="entry name" value="CysS_C"/>
    <property type="match status" value="1"/>
</dbReference>
<dbReference type="InterPro" id="IPR009080">
    <property type="entry name" value="tRNAsynth_Ia_anticodon-bd"/>
</dbReference>
<feature type="binding site" evidence="9">
    <location>
        <position position="252"/>
    </location>
    <ligand>
        <name>Zn(2+)</name>
        <dbReference type="ChEBI" id="CHEBI:29105"/>
    </ligand>
</feature>
<sequence>MIKLYNTASRRLETFQPLRPGKVKLYTCGPTVYDYMHIGNWLSYIRWDLLVRTLRQAGYQVNRVMNITDVGHLVSDADEGEDKMLQAARRQGVGAKELARFYCDDFLAGMRRLNLLPPEHLAKATDYIAQQIELIQRLESGGYAYRTDDGIYFDSAKFSGYGAMARLDIAGQQAGARVAINGQKRSPADFALWKFSPVSIKRDGDMEWDSPWGRGFPGWHIECSAIALDLLGPTLDIHAGGIDHIPIHHTNEIAQSEAATGQPFARYWLHSNFLLVNGQKISKSLGNGYTLQDLQTKGFAPMEFKLFALQSHFQSEANFSWELLESARQRLSDFYAAAERRFQPKDEGGVNQKEFSQAAIKITKALQNNLNSPEALAAFSQLAAQLQDRGVASLKALEAFLTSTENLLGLNLDQVSDIAEDTKQLIAKRQAARQQQDWDAADELRQQLLKQGVAVQDTPNGPRWRRVSGPAKE</sequence>
<evidence type="ECO:0000256" key="3">
    <source>
        <dbReference type="ARBA" id="ARBA00022723"/>
    </source>
</evidence>
<evidence type="ECO:0000256" key="7">
    <source>
        <dbReference type="ARBA" id="ARBA00022917"/>
    </source>
</evidence>
<dbReference type="CDD" id="cd00672">
    <property type="entry name" value="CysRS_core"/>
    <property type="match status" value="1"/>
</dbReference>
<comment type="subcellular location">
    <subcellularLocation>
        <location evidence="9">Cytoplasm</location>
    </subcellularLocation>
</comment>
<name>A0A4Q0AK55_9BACT</name>
<evidence type="ECO:0000256" key="5">
    <source>
        <dbReference type="ARBA" id="ARBA00022833"/>
    </source>
</evidence>
<feature type="short sequence motif" description="'HIGH' region" evidence="9">
    <location>
        <begin position="30"/>
        <end position="40"/>
    </location>
</feature>
<keyword evidence="3 9" id="KW-0479">Metal-binding</keyword>
<proteinExistence type="inferred from homology"/>
<dbReference type="Gene3D" id="3.40.50.620">
    <property type="entry name" value="HUPs"/>
    <property type="match status" value="1"/>
</dbReference>
<feature type="binding site" evidence="9">
    <location>
        <position position="223"/>
    </location>
    <ligand>
        <name>Zn(2+)</name>
        <dbReference type="ChEBI" id="CHEBI:29105"/>
    </ligand>
</feature>
<evidence type="ECO:0000256" key="8">
    <source>
        <dbReference type="ARBA" id="ARBA00023146"/>
    </source>
</evidence>
<evidence type="ECO:0000259" key="12">
    <source>
        <dbReference type="Pfam" id="PF23493"/>
    </source>
</evidence>
<dbReference type="Pfam" id="PF01406">
    <property type="entry name" value="tRNA-synt_1e"/>
    <property type="match status" value="1"/>
</dbReference>
<dbReference type="EMBL" id="SCKW01000017">
    <property type="protein sequence ID" value="RWZ79249.1"/>
    <property type="molecule type" value="Genomic_DNA"/>
</dbReference>
<accession>A0A4Q0AK55</accession>
<comment type="similarity">
    <text evidence="9">Belongs to the class-I aminoacyl-tRNA synthetase family.</text>
</comment>
<evidence type="ECO:0000256" key="4">
    <source>
        <dbReference type="ARBA" id="ARBA00022741"/>
    </source>
</evidence>
<dbReference type="GO" id="GO:0004817">
    <property type="term" value="F:cysteine-tRNA ligase activity"/>
    <property type="evidence" value="ECO:0007669"/>
    <property type="project" value="UniProtKB-UniRule"/>
</dbReference>
<dbReference type="PANTHER" id="PTHR10890">
    <property type="entry name" value="CYSTEINYL-TRNA SYNTHETASE"/>
    <property type="match status" value="1"/>
</dbReference>
<reference evidence="13" key="1">
    <citation type="submission" date="2019-01" db="EMBL/GenBank/DDBJ databases">
        <title>Genomic signatures and co-occurrence patterns of the ultra-small Saccharimodia (Patescibacteria phylum) suggest a symbiotic lifestyle.</title>
        <authorList>
            <person name="Lemos L."/>
            <person name="Medeiros J."/>
            <person name="Andreote F."/>
            <person name="Fernandes G."/>
            <person name="Varani A."/>
            <person name="Oliveira G."/>
            <person name="Pylro V."/>
        </authorList>
    </citation>
    <scope>NUCLEOTIDE SEQUENCE [LARGE SCALE GENOMIC DNA]</scope>
    <source>
        <strain evidence="13">AMD01</strain>
    </source>
</reference>
<gene>
    <name evidence="9" type="primary">cysS</name>
    <name evidence="13" type="ORF">EOT04_02055</name>
</gene>
<keyword evidence="14" id="KW-1185">Reference proteome</keyword>
<evidence type="ECO:0000256" key="1">
    <source>
        <dbReference type="ARBA" id="ARBA00011245"/>
    </source>
</evidence>
<keyword evidence="6 9" id="KW-0067">ATP-binding</keyword>
<dbReference type="SUPFAM" id="SSF47323">
    <property type="entry name" value="Anticodon-binding domain of a subclass of class I aminoacyl-tRNA synthetases"/>
    <property type="match status" value="1"/>
</dbReference>
<organism evidence="13 14">
    <name type="scientific">Candidatus Chaera renei</name>
    <dbReference type="NCBI Taxonomy" id="2506947"/>
    <lineage>
        <taxon>Bacteria</taxon>
        <taxon>Candidatus Saccharimonadota</taxon>
        <taxon>Candidatus Saccharimonadia</taxon>
        <taxon>Candidatus Saccharimonadales</taxon>
        <taxon>Candidatus Saccharimonadaceae</taxon>
        <taxon>Candidatus Chaera</taxon>
    </lineage>
</organism>
<comment type="caution">
    <text evidence="13">The sequence shown here is derived from an EMBL/GenBank/DDBJ whole genome shotgun (WGS) entry which is preliminary data.</text>
</comment>
<evidence type="ECO:0000256" key="2">
    <source>
        <dbReference type="ARBA" id="ARBA00022598"/>
    </source>
</evidence>
<comment type="cofactor">
    <cofactor evidence="9">
        <name>Zn(2+)</name>
        <dbReference type="ChEBI" id="CHEBI:29105"/>
    </cofactor>
    <text evidence="9">Binds 1 zinc ion per subunit.</text>
</comment>
<comment type="subunit">
    <text evidence="1 9">Monomer.</text>
</comment>
<evidence type="ECO:0000259" key="11">
    <source>
        <dbReference type="Pfam" id="PF01406"/>
    </source>
</evidence>
<dbReference type="InterPro" id="IPR014729">
    <property type="entry name" value="Rossmann-like_a/b/a_fold"/>
</dbReference>
<feature type="binding site" evidence="9">
    <location>
        <position position="283"/>
    </location>
    <ligand>
        <name>ATP</name>
        <dbReference type="ChEBI" id="CHEBI:30616"/>
    </ligand>
</feature>
<feature type="domain" description="tRNA synthetases class I catalytic" evidence="11">
    <location>
        <begin position="15"/>
        <end position="328"/>
    </location>
</feature>
<protein>
    <recommendedName>
        <fullName evidence="9">Cysteine--tRNA ligase</fullName>
        <ecNumber evidence="9">6.1.1.16</ecNumber>
    </recommendedName>
    <alternativeName>
        <fullName evidence="9">Cysteinyl-tRNA synthetase</fullName>
        <shortName evidence="9">CysRS</shortName>
    </alternativeName>
</protein>